<dbReference type="Proteomes" id="UP000028073">
    <property type="component" value="Unassembled WGS sequence"/>
</dbReference>
<sequence length="77" mass="8395">MKALFPAKLIIKADFIRFAASLVGLRNSPKITSLFKSAQNPFGLSLSKPNAITLRQAQGERSPGENREVILGQILSQ</sequence>
<organism evidence="1 2">
    <name type="scientific">Endozoicomonas numazuensis</name>
    <dbReference type="NCBI Taxonomy" id="1137799"/>
    <lineage>
        <taxon>Bacteria</taxon>
        <taxon>Pseudomonadati</taxon>
        <taxon>Pseudomonadota</taxon>
        <taxon>Gammaproteobacteria</taxon>
        <taxon>Oceanospirillales</taxon>
        <taxon>Endozoicomonadaceae</taxon>
        <taxon>Endozoicomonas</taxon>
    </lineage>
</organism>
<keyword evidence="2" id="KW-1185">Reference proteome</keyword>
<comment type="caution">
    <text evidence="1">The sequence shown here is derived from an EMBL/GenBank/DDBJ whole genome shotgun (WGS) entry which is preliminary data.</text>
</comment>
<gene>
    <name evidence="1" type="ORF">GZ78_16045</name>
</gene>
<evidence type="ECO:0000313" key="1">
    <source>
        <dbReference type="EMBL" id="KEQ17322.1"/>
    </source>
</evidence>
<protein>
    <submittedName>
        <fullName evidence="1">Uncharacterized protein</fullName>
    </submittedName>
</protein>
<evidence type="ECO:0000313" key="2">
    <source>
        <dbReference type="Proteomes" id="UP000028073"/>
    </source>
</evidence>
<reference evidence="1 2" key="1">
    <citation type="submission" date="2014-06" db="EMBL/GenBank/DDBJ databases">
        <title>Whole Genome Sequences of Three Symbiotic Endozoicomonas Bacteria.</title>
        <authorList>
            <person name="Neave M.J."/>
            <person name="Apprill A."/>
            <person name="Voolstra C.R."/>
        </authorList>
    </citation>
    <scope>NUCLEOTIDE SEQUENCE [LARGE SCALE GENOMIC DNA]</scope>
    <source>
        <strain evidence="1 2">DSM 25634</strain>
    </source>
</reference>
<proteinExistence type="predicted"/>
<dbReference type="EMBL" id="JOKH01000003">
    <property type="protein sequence ID" value="KEQ17322.1"/>
    <property type="molecule type" value="Genomic_DNA"/>
</dbReference>
<accession>A0A081NFU9</accession>
<dbReference type="STRING" id="1137799.GZ78_16045"/>
<dbReference type="AlphaFoldDB" id="A0A081NFU9"/>
<name>A0A081NFU9_9GAMM</name>